<evidence type="ECO:0000313" key="2">
    <source>
        <dbReference type="Proteomes" id="UP001348817"/>
    </source>
</evidence>
<keyword evidence="2" id="KW-1185">Reference proteome</keyword>
<dbReference type="Proteomes" id="UP001348817">
    <property type="component" value="Chromosome"/>
</dbReference>
<gene>
    <name evidence="1" type="ORF">FUAX_26820</name>
</gene>
<dbReference type="AlphaFoldDB" id="A0AAU9CLR3"/>
<protein>
    <submittedName>
        <fullName evidence="1">Uncharacterized protein</fullName>
    </submittedName>
</protein>
<accession>A0AAU9CLR3</accession>
<sequence>MNNMTKTGSLNDPTFLILKTMEYPFEYQAGLSLTILDDFDDFVSSTSEDSLGDDAMTALDMENEFILD</sequence>
<proteinExistence type="predicted"/>
<dbReference type="KEGG" id="fax:FUAX_26820"/>
<dbReference type="EMBL" id="AP025314">
    <property type="protein sequence ID" value="BDD10250.1"/>
    <property type="molecule type" value="Genomic_DNA"/>
</dbReference>
<organism evidence="1 2">
    <name type="scientific">Fulvitalea axinellae</name>
    <dbReference type="NCBI Taxonomy" id="1182444"/>
    <lineage>
        <taxon>Bacteria</taxon>
        <taxon>Pseudomonadati</taxon>
        <taxon>Bacteroidota</taxon>
        <taxon>Cytophagia</taxon>
        <taxon>Cytophagales</taxon>
        <taxon>Persicobacteraceae</taxon>
        <taxon>Fulvitalea</taxon>
    </lineage>
</organism>
<reference evidence="1 2" key="1">
    <citation type="submission" date="2021-12" db="EMBL/GenBank/DDBJ databases">
        <title>Genome sequencing of bacteria with rrn-lacking chromosome and rrn-plasmid.</title>
        <authorList>
            <person name="Anda M."/>
            <person name="Iwasaki W."/>
        </authorList>
    </citation>
    <scope>NUCLEOTIDE SEQUENCE [LARGE SCALE GENOMIC DNA]</scope>
    <source>
        <strain evidence="1 2">DSM 100852</strain>
    </source>
</reference>
<evidence type="ECO:0000313" key="1">
    <source>
        <dbReference type="EMBL" id="BDD10250.1"/>
    </source>
</evidence>
<name>A0AAU9CLR3_9BACT</name>